<dbReference type="PANTHER" id="PTHR47999:SF91">
    <property type="entry name" value="TRANSCRIPTION FACTOR MYB111"/>
    <property type="match status" value="1"/>
</dbReference>
<dbReference type="FunCoup" id="A0A059DBM8">
    <property type="interactions" value="378"/>
</dbReference>
<dbReference type="eggNOG" id="KOG0048">
    <property type="taxonomic scope" value="Eukaryota"/>
</dbReference>
<feature type="region of interest" description="Disordered" evidence="6">
    <location>
        <begin position="131"/>
        <end position="224"/>
    </location>
</feature>
<sequence>MGRAPCCEKVGLKRGRWTAEEDEILTNYIQAHGEGSWRSLPKNAGLLRCGKSCRLRWINYLRSDLKRGNITAEEEKLIVQLHATLGNRGFYGVRGIKSAGHLPGRTDNEIKNYWNSHLSRKIYVARPSTSTRVEPSLPTPMNAVKIAGTGKRRGRTSRSSMRKSSFTSMPPERPNHSTVPKSEKGKEAQAPIKGQVGGSQVMSSEPSWVPSKKTAAQESNKDVVHGSRIDTDAGLNNEVAAEAEGLFLGPCEWVDREIMRLNCMLHIEDAGALKLEGENGVVGRFEESENEFAVMEKLMPVTEETESSIWSSKSNAESSTGEWYVSSSSMNNNKYNNDSGFDEWFDWDWAGGVGCSDNQWENEDKTLSWLCDSGNGEAENASDSTAAIKSETIM</sequence>
<evidence type="ECO:0000259" key="7">
    <source>
        <dbReference type="PROSITE" id="PS50090"/>
    </source>
</evidence>
<dbReference type="PANTHER" id="PTHR47999">
    <property type="entry name" value="TRANSCRIPTION FACTOR MYB8-RELATED-RELATED"/>
    <property type="match status" value="1"/>
</dbReference>
<comment type="subcellular location">
    <subcellularLocation>
        <location evidence="1">Nucleus</location>
    </subcellularLocation>
</comment>
<evidence type="ECO:0000256" key="4">
    <source>
        <dbReference type="ARBA" id="ARBA00023163"/>
    </source>
</evidence>
<dbReference type="InParanoid" id="A0A059DBM8"/>
<keyword evidence="2" id="KW-0805">Transcription regulation</keyword>
<dbReference type="InterPro" id="IPR001005">
    <property type="entry name" value="SANT/Myb"/>
</dbReference>
<protein>
    <submittedName>
        <fullName evidence="9">Uncharacterized protein</fullName>
    </submittedName>
</protein>
<dbReference type="Gramene" id="KCW87806">
    <property type="protein sequence ID" value="KCW87806"/>
    <property type="gene ID" value="EUGRSUZ_A00200"/>
</dbReference>
<proteinExistence type="predicted"/>
<evidence type="ECO:0000313" key="9">
    <source>
        <dbReference type="EMBL" id="KCW87806.1"/>
    </source>
</evidence>
<dbReference type="SMART" id="SM00717">
    <property type="entry name" value="SANT"/>
    <property type="match status" value="2"/>
</dbReference>
<keyword evidence="5" id="KW-0539">Nucleus</keyword>
<evidence type="ECO:0000256" key="6">
    <source>
        <dbReference type="SAM" id="MobiDB-lite"/>
    </source>
</evidence>
<evidence type="ECO:0000256" key="1">
    <source>
        <dbReference type="ARBA" id="ARBA00004123"/>
    </source>
</evidence>
<dbReference type="GO" id="GO:0000987">
    <property type="term" value="F:cis-regulatory region sequence-specific DNA binding"/>
    <property type="evidence" value="ECO:0000318"/>
    <property type="project" value="GO_Central"/>
</dbReference>
<feature type="domain" description="Myb-like" evidence="7">
    <location>
        <begin position="9"/>
        <end position="61"/>
    </location>
</feature>
<dbReference type="EMBL" id="KK198753">
    <property type="protein sequence ID" value="KCW87806.1"/>
    <property type="molecule type" value="Genomic_DNA"/>
</dbReference>
<feature type="compositionally biased region" description="Polar residues" evidence="6">
    <location>
        <begin position="381"/>
        <end position="394"/>
    </location>
</feature>
<dbReference type="InterPro" id="IPR009057">
    <property type="entry name" value="Homeodomain-like_sf"/>
</dbReference>
<keyword evidence="4" id="KW-0804">Transcription</keyword>
<dbReference type="AlphaFoldDB" id="A0A059DBM8"/>
<feature type="region of interest" description="Disordered" evidence="6">
    <location>
        <begin position="374"/>
        <end position="394"/>
    </location>
</feature>
<gene>
    <name evidence="9" type="ORF">EUGRSUZ_A00200</name>
</gene>
<dbReference type="GO" id="GO:0006355">
    <property type="term" value="P:regulation of DNA-templated transcription"/>
    <property type="evidence" value="ECO:0000318"/>
    <property type="project" value="GO_Central"/>
</dbReference>
<evidence type="ECO:0000256" key="2">
    <source>
        <dbReference type="ARBA" id="ARBA00023015"/>
    </source>
</evidence>
<name>A0A059DBM8_EUCGR</name>
<evidence type="ECO:0000256" key="3">
    <source>
        <dbReference type="ARBA" id="ARBA00023125"/>
    </source>
</evidence>
<evidence type="ECO:0000256" key="5">
    <source>
        <dbReference type="ARBA" id="ARBA00023242"/>
    </source>
</evidence>
<dbReference type="InterPro" id="IPR017930">
    <property type="entry name" value="Myb_dom"/>
</dbReference>
<keyword evidence="3" id="KW-0238">DNA-binding</keyword>
<dbReference type="PROSITE" id="PS51294">
    <property type="entry name" value="HTH_MYB"/>
    <property type="match status" value="2"/>
</dbReference>
<feature type="compositionally biased region" description="Low complexity" evidence="6">
    <location>
        <begin position="157"/>
        <end position="169"/>
    </location>
</feature>
<reference evidence="9" key="1">
    <citation type="submission" date="2013-07" db="EMBL/GenBank/DDBJ databases">
        <title>The genome of Eucalyptus grandis.</title>
        <authorList>
            <person name="Schmutz J."/>
            <person name="Hayes R."/>
            <person name="Myburg A."/>
            <person name="Tuskan G."/>
            <person name="Grattapaglia D."/>
            <person name="Rokhsar D.S."/>
        </authorList>
    </citation>
    <scope>NUCLEOTIDE SEQUENCE</scope>
    <source>
        <tissue evidence="9">Leaf extractions</tissue>
    </source>
</reference>
<dbReference type="CDD" id="cd00167">
    <property type="entry name" value="SANT"/>
    <property type="match status" value="2"/>
</dbReference>
<dbReference type="PROSITE" id="PS50090">
    <property type="entry name" value="MYB_LIKE"/>
    <property type="match status" value="2"/>
</dbReference>
<dbReference type="GO" id="GO:0005634">
    <property type="term" value="C:nucleus"/>
    <property type="evidence" value="ECO:0000318"/>
    <property type="project" value="GO_Central"/>
</dbReference>
<dbReference type="SUPFAM" id="SSF46689">
    <property type="entry name" value="Homeodomain-like"/>
    <property type="match status" value="1"/>
</dbReference>
<organism evidence="9">
    <name type="scientific">Eucalyptus grandis</name>
    <name type="common">Flooded gum</name>
    <dbReference type="NCBI Taxonomy" id="71139"/>
    <lineage>
        <taxon>Eukaryota</taxon>
        <taxon>Viridiplantae</taxon>
        <taxon>Streptophyta</taxon>
        <taxon>Embryophyta</taxon>
        <taxon>Tracheophyta</taxon>
        <taxon>Spermatophyta</taxon>
        <taxon>Magnoliopsida</taxon>
        <taxon>eudicotyledons</taxon>
        <taxon>Gunneridae</taxon>
        <taxon>Pentapetalae</taxon>
        <taxon>rosids</taxon>
        <taxon>malvids</taxon>
        <taxon>Myrtales</taxon>
        <taxon>Myrtaceae</taxon>
        <taxon>Myrtoideae</taxon>
        <taxon>Eucalypteae</taxon>
        <taxon>Eucalyptus</taxon>
    </lineage>
</organism>
<feature type="domain" description="HTH myb-type" evidence="8">
    <location>
        <begin position="9"/>
        <end position="65"/>
    </location>
</feature>
<accession>A0A059DBM8</accession>
<evidence type="ECO:0000259" key="8">
    <source>
        <dbReference type="PROSITE" id="PS51294"/>
    </source>
</evidence>
<dbReference type="SMR" id="A0A059DBM8"/>
<feature type="domain" description="Myb-like" evidence="7">
    <location>
        <begin position="62"/>
        <end position="118"/>
    </location>
</feature>
<dbReference type="InterPro" id="IPR015495">
    <property type="entry name" value="Myb_TF_plants"/>
</dbReference>
<feature type="domain" description="HTH myb-type" evidence="8">
    <location>
        <begin position="66"/>
        <end position="122"/>
    </location>
</feature>
<dbReference type="FunFam" id="1.10.10.60:FF:000121">
    <property type="entry name" value="Myb transcription factor"/>
    <property type="match status" value="1"/>
</dbReference>
<dbReference type="Pfam" id="PF00249">
    <property type="entry name" value="Myb_DNA-binding"/>
    <property type="match status" value="2"/>
</dbReference>
<dbReference type="Gene3D" id="1.10.10.60">
    <property type="entry name" value="Homeodomain-like"/>
    <property type="match status" value="2"/>
</dbReference>